<comment type="similarity">
    <text evidence="3">Belongs to the CTC1 family.</text>
</comment>
<dbReference type="EMBL" id="PQIB02000002">
    <property type="protein sequence ID" value="RLN35499.1"/>
    <property type="molecule type" value="Genomic_DNA"/>
</dbReference>
<dbReference type="AlphaFoldDB" id="A0A3L6TB94"/>
<name>A0A3L6TB94_PANMI</name>
<protein>
    <recommendedName>
        <fullName evidence="4">CST complex subunit CTC1</fullName>
    </recommendedName>
</protein>
<dbReference type="OrthoDB" id="2314520at2759"/>
<dbReference type="InterPro" id="IPR028262">
    <property type="entry name" value="CTC1_plant"/>
</dbReference>
<comment type="subcellular location">
    <subcellularLocation>
        <location evidence="2">Chromosome</location>
        <location evidence="2">Telomere</location>
    </subcellularLocation>
    <subcellularLocation>
        <location evidence="1">Nucleus</location>
    </subcellularLocation>
</comment>
<keyword evidence="10" id="KW-1185">Reference proteome</keyword>
<gene>
    <name evidence="9" type="ORF">C2845_PM03G33290</name>
</gene>
<dbReference type="Proteomes" id="UP000275267">
    <property type="component" value="Unassembled WGS sequence"/>
</dbReference>
<evidence type="ECO:0000256" key="4">
    <source>
        <dbReference type="ARBA" id="ARBA00016175"/>
    </source>
</evidence>
<dbReference type="PANTHER" id="PTHR14865">
    <property type="entry name" value="CST COMPLEX SUBUNIT CTC1"/>
    <property type="match status" value="1"/>
</dbReference>
<evidence type="ECO:0000313" key="9">
    <source>
        <dbReference type="EMBL" id="RLN35499.1"/>
    </source>
</evidence>
<dbReference type="GO" id="GO:0042162">
    <property type="term" value="F:telomeric DNA binding"/>
    <property type="evidence" value="ECO:0007669"/>
    <property type="project" value="TreeGrafter"/>
</dbReference>
<keyword evidence="8" id="KW-0539">Nucleus</keyword>
<dbReference type="InterPro" id="IPR042617">
    <property type="entry name" value="CTC1-like"/>
</dbReference>
<sequence>MPQAKAEKRGASSVGFLAEILCCGCRRCCVSLPEAAQDHKFEVVKFVYFVDSACTWRPLLVWLVGRLVYISGLKKKMVSVAEKGSHTMSVSSTNTVVPILQGESAIGWLAREVRWGSMVVELDDTVWLLIDDLLLLPPHSLRVGAVISVKNFRAMRLNFAWMGTVLLATCSKTCIAVNSFSLVDSNSMPNTYLDKWLTKQTLFMSRMLLLISCFRQKFTKLFSDKEITGSQNVIPFSNFICKGESLWISSMLKFWNGPEEVGSSQGQNRFFCDGFSYPGNTKRIISSEDLDFVLVGTIKTSPLSGRLQLVDSTGCVDVVIPDLPWNGNFYGIYEISNYKLALEGPVAYLDHCDVADPLSCKAIFQKLSYRKRVHHLNMYVIIQHQNMSGPILYAEAVILPYGLQFIGQGECIEHAEAFRMLHSHLLDGNVLNERIVCEREHTSRILLEFKEGNFIKYQLLRINGYYLLQCPSGNLTSTMDGCGCLEGGKVSLDSQDKIWSISITFDGNMSIKGMVGDQSVGVTKVKMDEPFSRNIIRDELKLVQSWNDFYRNSYFHLHFSCEAISTKMEEYNIVCHVLNVLCASSSEVLSVSSCVDIMMPKETSESANLKTGELVQGDLISVHGKVENIHSHVCKGGRCMLGNEKYSLCIHVADNNHMVATVLKLVLDKSTNHGKIPNVKVQLAGFILDLSRFEDKLLKFIILNACWKGTLNVIASVINPDDLNGFNVELPDFPVRNMQMLWIKEVFPVDPLEEARRLHSILESS</sequence>
<evidence type="ECO:0000313" key="10">
    <source>
        <dbReference type="Proteomes" id="UP000275267"/>
    </source>
</evidence>
<evidence type="ECO:0000256" key="7">
    <source>
        <dbReference type="ARBA" id="ARBA00023125"/>
    </source>
</evidence>
<comment type="caution">
    <text evidence="9">The sequence shown here is derived from an EMBL/GenBank/DDBJ whole genome shotgun (WGS) entry which is preliminary data.</text>
</comment>
<dbReference type="STRING" id="4540.A0A3L6TB94"/>
<dbReference type="GO" id="GO:0045740">
    <property type="term" value="P:positive regulation of DNA replication"/>
    <property type="evidence" value="ECO:0007669"/>
    <property type="project" value="TreeGrafter"/>
</dbReference>
<accession>A0A3L6TB94</accession>
<dbReference type="GO" id="GO:0003697">
    <property type="term" value="F:single-stranded DNA binding"/>
    <property type="evidence" value="ECO:0007669"/>
    <property type="project" value="TreeGrafter"/>
</dbReference>
<keyword evidence="6" id="KW-0779">Telomere</keyword>
<proteinExistence type="inferred from homology"/>
<evidence type="ECO:0000256" key="1">
    <source>
        <dbReference type="ARBA" id="ARBA00004123"/>
    </source>
</evidence>
<evidence type="ECO:0000256" key="8">
    <source>
        <dbReference type="ARBA" id="ARBA00023242"/>
    </source>
</evidence>
<evidence type="ECO:0000256" key="2">
    <source>
        <dbReference type="ARBA" id="ARBA00004574"/>
    </source>
</evidence>
<reference evidence="10" key="1">
    <citation type="journal article" date="2019" name="Nat. Commun.">
        <title>The genome of broomcorn millet.</title>
        <authorList>
            <person name="Zou C."/>
            <person name="Miki D."/>
            <person name="Li D."/>
            <person name="Tang Q."/>
            <person name="Xiao L."/>
            <person name="Rajput S."/>
            <person name="Deng P."/>
            <person name="Jia W."/>
            <person name="Huang R."/>
            <person name="Zhang M."/>
            <person name="Sun Y."/>
            <person name="Hu J."/>
            <person name="Fu X."/>
            <person name="Schnable P.S."/>
            <person name="Li F."/>
            <person name="Zhang H."/>
            <person name="Feng B."/>
            <person name="Zhu X."/>
            <person name="Liu R."/>
            <person name="Schnable J.C."/>
            <person name="Zhu J.-K."/>
            <person name="Zhang H."/>
        </authorList>
    </citation>
    <scope>NUCLEOTIDE SEQUENCE [LARGE SCALE GENOMIC DNA]</scope>
</reference>
<evidence type="ECO:0000256" key="6">
    <source>
        <dbReference type="ARBA" id="ARBA00022895"/>
    </source>
</evidence>
<dbReference type="GO" id="GO:1990879">
    <property type="term" value="C:CST complex"/>
    <property type="evidence" value="ECO:0007669"/>
    <property type="project" value="TreeGrafter"/>
</dbReference>
<keyword evidence="7" id="KW-0238">DNA-binding</keyword>
<dbReference type="PANTHER" id="PTHR14865:SF2">
    <property type="entry name" value="CST COMPLEX SUBUNIT CTC1"/>
    <property type="match status" value="1"/>
</dbReference>
<evidence type="ECO:0000256" key="5">
    <source>
        <dbReference type="ARBA" id="ARBA00022454"/>
    </source>
</evidence>
<dbReference type="GO" id="GO:0010833">
    <property type="term" value="P:telomere maintenance via telomere lengthening"/>
    <property type="evidence" value="ECO:0007669"/>
    <property type="project" value="TreeGrafter"/>
</dbReference>
<dbReference type="Pfam" id="PF15491">
    <property type="entry name" value="CTC1_2"/>
    <property type="match status" value="1"/>
</dbReference>
<organism evidence="9 10">
    <name type="scientific">Panicum miliaceum</name>
    <name type="common">Proso millet</name>
    <name type="synonym">Broomcorn millet</name>
    <dbReference type="NCBI Taxonomy" id="4540"/>
    <lineage>
        <taxon>Eukaryota</taxon>
        <taxon>Viridiplantae</taxon>
        <taxon>Streptophyta</taxon>
        <taxon>Embryophyta</taxon>
        <taxon>Tracheophyta</taxon>
        <taxon>Spermatophyta</taxon>
        <taxon>Magnoliopsida</taxon>
        <taxon>Liliopsida</taxon>
        <taxon>Poales</taxon>
        <taxon>Poaceae</taxon>
        <taxon>PACMAD clade</taxon>
        <taxon>Panicoideae</taxon>
        <taxon>Panicodae</taxon>
        <taxon>Paniceae</taxon>
        <taxon>Panicinae</taxon>
        <taxon>Panicum</taxon>
        <taxon>Panicum sect. Panicum</taxon>
    </lineage>
</organism>
<keyword evidence="5" id="KW-0158">Chromosome</keyword>
<evidence type="ECO:0000256" key="3">
    <source>
        <dbReference type="ARBA" id="ARBA00006332"/>
    </source>
</evidence>